<organism evidence="1 2">
    <name type="scientific">Gossypium stocksii</name>
    <dbReference type="NCBI Taxonomy" id="47602"/>
    <lineage>
        <taxon>Eukaryota</taxon>
        <taxon>Viridiplantae</taxon>
        <taxon>Streptophyta</taxon>
        <taxon>Embryophyta</taxon>
        <taxon>Tracheophyta</taxon>
        <taxon>Spermatophyta</taxon>
        <taxon>Magnoliopsida</taxon>
        <taxon>eudicotyledons</taxon>
        <taxon>Gunneridae</taxon>
        <taxon>Pentapetalae</taxon>
        <taxon>rosids</taxon>
        <taxon>malvids</taxon>
        <taxon>Malvales</taxon>
        <taxon>Malvaceae</taxon>
        <taxon>Malvoideae</taxon>
        <taxon>Gossypium</taxon>
    </lineage>
</organism>
<dbReference type="EMBL" id="JAIQCV010000001">
    <property type="protein sequence ID" value="KAH1129676.1"/>
    <property type="molecule type" value="Genomic_DNA"/>
</dbReference>
<dbReference type="Proteomes" id="UP000828251">
    <property type="component" value="Unassembled WGS sequence"/>
</dbReference>
<reference evidence="1 2" key="1">
    <citation type="journal article" date="2021" name="Plant Biotechnol. J.">
        <title>Multi-omics assisted identification of the key and species-specific regulatory components of drought-tolerant mechanisms in Gossypium stocksii.</title>
        <authorList>
            <person name="Yu D."/>
            <person name="Ke L."/>
            <person name="Zhang D."/>
            <person name="Wu Y."/>
            <person name="Sun Y."/>
            <person name="Mei J."/>
            <person name="Sun J."/>
            <person name="Sun Y."/>
        </authorList>
    </citation>
    <scope>NUCLEOTIDE SEQUENCE [LARGE SCALE GENOMIC DNA]</scope>
    <source>
        <strain evidence="2">cv. E1</strain>
        <tissue evidence="1">Leaf</tissue>
    </source>
</reference>
<evidence type="ECO:0000313" key="1">
    <source>
        <dbReference type="EMBL" id="KAH1129676.1"/>
    </source>
</evidence>
<accession>A0A9D4AL03</accession>
<keyword evidence="2" id="KW-1185">Reference proteome</keyword>
<comment type="caution">
    <text evidence="1">The sequence shown here is derived from an EMBL/GenBank/DDBJ whole genome shotgun (WGS) entry which is preliminary data.</text>
</comment>
<evidence type="ECO:0000313" key="2">
    <source>
        <dbReference type="Proteomes" id="UP000828251"/>
    </source>
</evidence>
<name>A0A9D4AL03_9ROSI</name>
<sequence>MSFQWLNKDCGFRTIYIIKASDNQTEGGRGRVSTGSARTVCTPKFRRRRLSAVKDFSPGCGRLTASNYSLTRQIAVDHSSKGGDAQDYLVLYVIRCVTVYTALIVNRLKVEGWAFRHMGIRTRM</sequence>
<gene>
    <name evidence="1" type="ORF">J1N35_001054</name>
</gene>
<proteinExistence type="predicted"/>
<protein>
    <submittedName>
        <fullName evidence="1">Uncharacterized protein</fullName>
    </submittedName>
</protein>
<dbReference type="AlphaFoldDB" id="A0A9D4AL03"/>